<evidence type="ECO:0000313" key="3">
    <source>
        <dbReference type="Proteomes" id="UP000198403"/>
    </source>
</evidence>
<gene>
    <name evidence="2" type="ORF">SAMN06272737_10465</name>
</gene>
<name>A0A238VPI5_9ACTN</name>
<dbReference type="EMBL" id="FZNO01000004">
    <property type="protein sequence ID" value="SNR36091.1"/>
    <property type="molecule type" value="Genomic_DNA"/>
</dbReference>
<evidence type="ECO:0000313" key="2">
    <source>
        <dbReference type="EMBL" id="SNR36091.1"/>
    </source>
</evidence>
<reference evidence="2 3" key="1">
    <citation type="submission" date="2017-06" db="EMBL/GenBank/DDBJ databases">
        <authorList>
            <person name="Kim H.J."/>
            <person name="Triplett B.A."/>
        </authorList>
    </citation>
    <scope>NUCLEOTIDE SEQUENCE [LARGE SCALE GENOMIC DNA]</scope>
    <source>
        <strain evidence="2 3">DSM 44272</strain>
    </source>
</reference>
<proteinExistence type="predicted"/>
<dbReference type="Proteomes" id="UP000198403">
    <property type="component" value="Unassembled WGS sequence"/>
</dbReference>
<sequence length="88" mass="9750">MHGGPRFRSNLQAELGNLLRPPNPRLERQVSEQVRPRLREVGRSHAGRPAAEIVAALEEVVRSAGARPDRTALEEFAEEISRGGNPFD</sequence>
<keyword evidence="3" id="KW-1185">Reference proteome</keyword>
<protein>
    <submittedName>
        <fullName evidence="2">Uncharacterized protein</fullName>
    </submittedName>
</protein>
<organism evidence="2 3">
    <name type="scientific">Blastococcus mobilis</name>
    <dbReference type="NCBI Taxonomy" id="1938746"/>
    <lineage>
        <taxon>Bacteria</taxon>
        <taxon>Bacillati</taxon>
        <taxon>Actinomycetota</taxon>
        <taxon>Actinomycetes</taxon>
        <taxon>Geodermatophilales</taxon>
        <taxon>Geodermatophilaceae</taxon>
        <taxon>Blastococcus</taxon>
    </lineage>
</organism>
<feature type="region of interest" description="Disordered" evidence="1">
    <location>
        <begin position="1"/>
        <end position="32"/>
    </location>
</feature>
<accession>A0A238VPI5</accession>
<evidence type="ECO:0000256" key="1">
    <source>
        <dbReference type="SAM" id="MobiDB-lite"/>
    </source>
</evidence>
<dbReference type="AlphaFoldDB" id="A0A238VPI5"/>